<evidence type="ECO:0000256" key="3">
    <source>
        <dbReference type="ARBA" id="ARBA00023163"/>
    </source>
</evidence>
<evidence type="ECO:0000256" key="1">
    <source>
        <dbReference type="ARBA" id="ARBA00023015"/>
    </source>
</evidence>
<proteinExistence type="predicted"/>
<dbReference type="EMBL" id="JYLH01000008">
    <property type="protein sequence ID" value="KRP45081.1"/>
    <property type="molecule type" value="Genomic_DNA"/>
</dbReference>
<accession>A0A0R2Y9A7</accession>
<gene>
    <name evidence="5" type="ORF">TU73_14400</name>
</gene>
<dbReference type="Pfam" id="PF03472">
    <property type="entry name" value="Autoind_bind"/>
    <property type="match status" value="1"/>
</dbReference>
<comment type="caution">
    <text evidence="5">The sequence shown here is derived from an EMBL/GenBank/DDBJ whole genome shotgun (WGS) entry which is preliminary data.</text>
</comment>
<keyword evidence="1" id="KW-0805">Transcription regulation</keyword>
<evidence type="ECO:0000259" key="4">
    <source>
        <dbReference type="PROSITE" id="PS50043"/>
    </source>
</evidence>
<dbReference type="InterPro" id="IPR036693">
    <property type="entry name" value="TF_LuxR_autoind-bd_dom_sf"/>
</dbReference>
<dbReference type="InterPro" id="IPR036388">
    <property type="entry name" value="WH-like_DNA-bd_sf"/>
</dbReference>
<dbReference type="InterPro" id="IPR000792">
    <property type="entry name" value="Tscrpt_reg_LuxR_C"/>
</dbReference>
<keyword evidence="3" id="KW-0804">Transcription</keyword>
<dbReference type="Gene3D" id="3.30.450.80">
    <property type="entry name" value="Transcription factor LuxR-like, autoinducer-binding domain"/>
    <property type="match status" value="1"/>
</dbReference>
<evidence type="ECO:0000313" key="6">
    <source>
        <dbReference type="Proteomes" id="UP000051446"/>
    </source>
</evidence>
<feature type="domain" description="HTH luxR-type" evidence="4">
    <location>
        <begin position="174"/>
        <end position="239"/>
    </location>
</feature>
<dbReference type="RefSeq" id="WP_057012908.1">
    <property type="nucleotide sequence ID" value="NZ_JYLH01000008.1"/>
</dbReference>
<dbReference type="PRINTS" id="PR00038">
    <property type="entry name" value="HTHLUXR"/>
</dbReference>
<evidence type="ECO:0000256" key="2">
    <source>
        <dbReference type="ARBA" id="ARBA00023125"/>
    </source>
</evidence>
<dbReference type="Pfam" id="PF00196">
    <property type="entry name" value="GerE"/>
    <property type="match status" value="1"/>
</dbReference>
<dbReference type="InterPro" id="IPR005143">
    <property type="entry name" value="TF_LuxR_autoind-bd_dom"/>
</dbReference>
<keyword evidence="2" id="KW-0238">DNA-binding</keyword>
<evidence type="ECO:0000313" key="5">
    <source>
        <dbReference type="EMBL" id="KRP45081.1"/>
    </source>
</evidence>
<dbReference type="PANTHER" id="PTHR44688:SF16">
    <property type="entry name" value="DNA-BINDING TRANSCRIPTIONAL ACTIVATOR DEVR_DOSR"/>
    <property type="match status" value="1"/>
</dbReference>
<dbReference type="InterPro" id="IPR016032">
    <property type="entry name" value="Sig_transdc_resp-reg_C-effctor"/>
</dbReference>
<dbReference type="SMART" id="SM00421">
    <property type="entry name" value="HTH_LUXR"/>
    <property type="match status" value="1"/>
</dbReference>
<sequence>MELGQLLGWDAYFYSTFAKSTNMQEFTTVALKALRELRFDFFAYGMCSATPFMRPKAYMYSNYPKDWIERYQAANYAVIDPTVKHSKVSSAPILWSNELFRGCQDLWSEANDSYLCHGLAQPSFNTQGRVGVLSLARKDNAISLQEFEALKPVTKAFAAAAHQKISELESEVRVFNTDVAFSRRECDVLRWTADGKTSEEIGVIMGVCTDTVNYHHRNIQCKIGASNRVQAVSYAVALGYI</sequence>
<dbReference type="AlphaFoldDB" id="A0A0R2Y9A7"/>
<reference evidence="5 6" key="1">
    <citation type="submission" date="2015-02" db="EMBL/GenBank/DDBJ databases">
        <title>Pseudomonas helleri sp. nov. and Pseudomonas weihenstephanensis sp. nov., isolated from raw cows milk.</title>
        <authorList>
            <person name="von Neubeck M."/>
            <person name="Huptas C."/>
            <person name="Wenning M."/>
            <person name="Scherer S."/>
        </authorList>
    </citation>
    <scope>NUCLEOTIDE SEQUENCE [LARGE SCALE GENOMIC DNA]</scope>
    <source>
        <strain evidence="5 6">DSM 17149</strain>
    </source>
</reference>
<dbReference type="SUPFAM" id="SSF46894">
    <property type="entry name" value="C-terminal effector domain of the bipartite response regulators"/>
    <property type="match status" value="1"/>
</dbReference>
<dbReference type="PANTHER" id="PTHR44688">
    <property type="entry name" value="DNA-BINDING TRANSCRIPTIONAL ACTIVATOR DEVR_DOSR"/>
    <property type="match status" value="1"/>
</dbReference>
<organism evidence="5 6">
    <name type="scientific">Pseudomonas libanensis</name>
    <dbReference type="NCBI Taxonomy" id="75588"/>
    <lineage>
        <taxon>Bacteria</taxon>
        <taxon>Pseudomonadati</taxon>
        <taxon>Pseudomonadota</taxon>
        <taxon>Gammaproteobacteria</taxon>
        <taxon>Pseudomonadales</taxon>
        <taxon>Pseudomonadaceae</taxon>
        <taxon>Pseudomonas</taxon>
    </lineage>
</organism>
<name>A0A0R2Y9A7_9PSED</name>
<dbReference type="PROSITE" id="PS00622">
    <property type="entry name" value="HTH_LUXR_1"/>
    <property type="match status" value="1"/>
</dbReference>
<dbReference type="Gene3D" id="1.10.10.10">
    <property type="entry name" value="Winged helix-like DNA-binding domain superfamily/Winged helix DNA-binding domain"/>
    <property type="match status" value="1"/>
</dbReference>
<dbReference type="Proteomes" id="UP000051446">
    <property type="component" value="Unassembled WGS sequence"/>
</dbReference>
<dbReference type="SUPFAM" id="SSF75516">
    <property type="entry name" value="Pheromone-binding domain of LuxR-like quorum-sensing transcription factors"/>
    <property type="match status" value="1"/>
</dbReference>
<dbReference type="CDD" id="cd06170">
    <property type="entry name" value="LuxR_C_like"/>
    <property type="match status" value="1"/>
</dbReference>
<dbReference type="PATRIC" id="fig|75588.4.peg.5301"/>
<protein>
    <submittedName>
        <fullName evidence="5">Transcriptional regulator</fullName>
    </submittedName>
</protein>
<dbReference type="PROSITE" id="PS50043">
    <property type="entry name" value="HTH_LUXR_2"/>
    <property type="match status" value="1"/>
</dbReference>
<dbReference type="GO" id="GO:0003677">
    <property type="term" value="F:DNA binding"/>
    <property type="evidence" value="ECO:0007669"/>
    <property type="project" value="UniProtKB-KW"/>
</dbReference>
<dbReference type="GO" id="GO:0006355">
    <property type="term" value="P:regulation of DNA-templated transcription"/>
    <property type="evidence" value="ECO:0007669"/>
    <property type="project" value="InterPro"/>
</dbReference>